<proteinExistence type="predicted"/>
<evidence type="ECO:0000256" key="1">
    <source>
        <dbReference type="SAM" id="MobiDB-lite"/>
    </source>
</evidence>
<evidence type="ECO:0000313" key="2">
    <source>
        <dbReference type="EMBL" id="SMP40240.1"/>
    </source>
</evidence>
<feature type="region of interest" description="Disordered" evidence="1">
    <location>
        <begin position="1"/>
        <end position="62"/>
    </location>
</feature>
<dbReference type="Proteomes" id="UP001158067">
    <property type="component" value="Unassembled WGS sequence"/>
</dbReference>
<reference evidence="2 3" key="1">
    <citation type="submission" date="2017-05" db="EMBL/GenBank/DDBJ databases">
        <authorList>
            <person name="Varghese N."/>
            <person name="Submissions S."/>
        </authorList>
    </citation>
    <scope>NUCLEOTIDE SEQUENCE [LARGE SCALE GENOMIC DNA]</scope>
    <source>
        <strain evidence="2 3">DSM 25457</strain>
    </source>
</reference>
<accession>A0ABY1PS78</accession>
<dbReference type="EMBL" id="FXUG01000001">
    <property type="protein sequence ID" value="SMP40240.1"/>
    <property type="molecule type" value="Genomic_DNA"/>
</dbReference>
<feature type="compositionally biased region" description="Basic and acidic residues" evidence="1">
    <location>
        <begin position="1"/>
        <end position="17"/>
    </location>
</feature>
<organism evidence="2 3">
    <name type="scientific">Neorhodopirellula lusitana</name>
    <dbReference type="NCBI Taxonomy" id="445327"/>
    <lineage>
        <taxon>Bacteria</taxon>
        <taxon>Pseudomonadati</taxon>
        <taxon>Planctomycetota</taxon>
        <taxon>Planctomycetia</taxon>
        <taxon>Pirellulales</taxon>
        <taxon>Pirellulaceae</taxon>
        <taxon>Neorhodopirellula</taxon>
    </lineage>
</organism>
<sequence length="62" mass="6500">METKESDAEPEPGDQHASDGGPRPRQHKLHKERALHAEASTEGELPIGGDQLADADATDAGA</sequence>
<comment type="caution">
    <text evidence="2">The sequence shown here is derived from an EMBL/GenBank/DDBJ whole genome shotgun (WGS) entry which is preliminary data.</text>
</comment>
<keyword evidence="3" id="KW-1185">Reference proteome</keyword>
<feature type="compositionally biased region" description="Basic residues" evidence="1">
    <location>
        <begin position="24"/>
        <end position="33"/>
    </location>
</feature>
<gene>
    <name evidence="2" type="ORF">SAMN06265222_101416</name>
</gene>
<evidence type="ECO:0000313" key="3">
    <source>
        <dbReference type="Proteomes" id="UP001158067"/>
    </source>
</evidence>
<name>A0ABY1PS78_9BACT</name>
<protein>
    <submittedName>
        <fullName evidence="2">Uncharacterized protein</fullName>
    </submittedName>
</protein>